<evidence type="ECO:0000256" key="7">
    <source>
        <dbReference type="ARBA" id="ARBA00023170"/>
    </source>
</evidence>
<dbReference type="PANTHER" id="PTHR21421">
    <property type="entry name" value="GUSTATORY RECEPTOR"/>
    <property type="match status" value="1"/>
</dbReference>
<dbReference type="Pfam" id="PF06151">
    <property type="entry name" value="Trehalose_recp"/>
    <property type="match status" value="1"/>
</dbReference>
<dbReference type="PANTHER" id="PTHR21421:SF29">
    <property type="entry name" value="GUSTATORY RECEPTOR 5A FOR TREHALOSE-RELATED"/>
    <property type="match status" value="1"/>
</dbReference>
<evidence type="ECO:0000256" key="5">
    <source>
        <dbReference type="ARBA" id="ARBA00022989"/>
    </source>
</evidence>
<sequence>MKKSTMFPTAWGSGDLGKLLLMLKYNLLKKYLKEDTESSINVINGFLYLSALISKAYPWIQDNSAFLNGLKPVVFIGRFLGVLPRSDILVSKQGAQRRFSFPLLFTGFLALFFFVNAILLVRSYFSSLKTTPATSEKLANFGSVVYVWSMFFLYAYFLFTSKRFRNVVLSFQAQGDQPSQFSTKFPGAYVKFCWIMCFACMLFGISENVLYDLQNITKRGKVDSPFRLYYKQNFEHWALFIPYNPVLTFFFVLIIKCGTWGWVSGDIIPIVMSKALTYKLEMMNAEIKGKISPGLMPAKMNATETRMFATTLQGIRTDFMNLLNLSVEVQKFIVPLILSCYAASLFLWIDPYRPAVTAEQSHYAYFAFLNFLYRITSVTYFAAEVHYTSSSILTTIQLCPNAFYTLSLERLEQLLSSNPIGIRLFGSFMISRKSFITIISFVFTTEIVLLQTIKD</sequence>
<evidence type="ECO:0000313" key="9">
    <source>
        <dbReference type="EMBL" id="CAL8072464.1"/>
    </source>
</evidence>
<name>A0ABP1PT46_9HEXA</name>
<feature type="transmembrane region" description="Helical" evidence="8">
    <location>
        <begin position="237"/>
        <end position="255"/>
    </location>
</feature>
<evidence type="ECO:0008006" key="11">
    <source>
        <dbReference type="Google" id="ProtNLM"/>
    </source>
</evidence>
<keyword evidence="3" id="KW-1003">Cell membrane</keyword>
<feature type="transmembrane region" description="Helical" evidence="8">
    <location>
        <begin position="363"/>
        <end position="383"/>
    </location>
</feature>
<keyword evidence="5 8" id="KW-1133">Transmembrane helix</keyword>
<keyword evidence="4 8" id="KW-0812">Transmembrane</keyword>
<evidence type="ECO:0000256" key="6">
    <source>
        <dbReference type="ARBA" id="ARBA00023136"/>
    </source>
</evidence>
<evidence type="ECO:0000256" key="4">
    <source>
        <dbReference type="ARBA" id="ARBA00022692"/>
    </source>
</evidence>
<comment type="caution">
    <text evidence="9">The sequence shown here is derived from an EMBL/GenBank/DDBJ whole genome shotgun (WGS) entry which is preliminary data.</text>
</comment>
<evidence type="ECO:0000256" key="1">
    <source>
        <dbReference type="ARBA" id="ARBA00004651"/>
    </source>
</evidence>
<comment type="similarity">
    <text evidence="2">Belongs to the insect chemoreceptor superfamily. Gustatory receptor (GR) family. Gr5a subfamily.</text>
</comment>
<organism evidence="9 10">
    <name type="scientific">Orchesella dallaii</name>
    <dbReference type="NCBI Taxonomy" id="48710"/>
    <lineage>
        <taxon>Eukaryota</taxon>
        <taxon>Metazoa</taxon>
        <taxon>Ecdysozoa</taxon>
        <taxon>Arthropoda</taxon>
        <taxon>Hexapoda</taxon>
        <taxon>Collembola</taxon>
        <taxon>Entomobryomorpha</taxon>
        <taxon>Entomobryoidea</taxon>
        <taxon>Orchesellidae</taxon>
        <taxon>Orchesellinae</taxon>
        <taxon>Orchesella</taxon>
    </lineage>
</organism>
<feature type="transmembrane region" description="Helical" evidence="8">
    <location>
        <begin position="332"/>
        <end position="351"/>
    </location>
</feature>
<keyword evidence="10" id="KW-1185">Reference proteome</keyword>
<reference evidence="9 10" key="1">
    <citation type="submission" date="2024-08" db="EMBL/GenBank/DDBJ databases">
        <authorList>
            <person name="Cucini C."/>
            <person name="Frati F."/>
        </authorList>
    </citation>
    <scope>NUCLEOTIDE SEQUENCE [LARGE SCALE GENOMIC DNA]</scope>
</reference>
<evidence type="ECO:0000256" key="3">
    <source>
        <dbReference type="ARBA" id="ARBA00022475"/>
    </source>
</evidence>
<protein>
    <recommendedName>
        <fullName evidence="11">Gustatory receptor</fullName>
    </recommendedName>
</protein>
<evidence type="ECO:0000256" key="8">
    <source>
        <dbReference type="SAM" id="Phobius"/>
    </source>
</evidence>
<gene>
    <name evidence="9" type="ORF">ODALV1_LOCUS2177</name>
</gene>
<proteinExistence type="inferred from homology"/>
<evidence type="ECO:0000256" key="2">
    <source>
        <dbReference type="ARBA" id="ARBA00005327"/>
    </source>
</evidence>
<dbReference type="Proteomes" id="UP001642540">
    <property type="component" value="Unassembled WGS sequence"/>
</dbReference>
<evidence type="ECO:0000313" key="10">
    <source>
        <dbReference type="Proteomes" id="UP001642540"/>
    </source>
</evidence>
<feature type="transmembrane region" description="Helical" evidence="8">
    <location>
        <begin position="188"/>
        <end position="205"/>
    </location>
</feature>
<comment type="subcellular location">
    <subcellularLocation>
        <location evidence="1">Cell membrane</location>
        <topology evidence="1">Multi-pass membrane protein</topology>
    </subcellularLocation>
</comment>
<dbReference type="EMBL" id="CAXLJM020000007">
    <property type="protein sequence ID" value="CAL8072464.1"/>
    <property type="molecule type" value="Genomic_DNA"/>
</dbReference>
<feature type="transmembrane region" description="Helical" evidence="8">
    <location>
        <begin position="141"/>
        <end position="159"/>
    </location>
</feature>
<feature type="transmembrane region" description="Helical" evidence="8">
    <location>
        <begin position="435"/>
        <end position="453"/>
    </location>
</feature>
<feature type="transmembrane region" description="Helical" evidence="8">
    <location>
        <begin position="101"/>
        <end position="121"/>
    </location>
</feature>
<accession>A0ABP1PT46</accession>
<dbReference type="InterPro" id="IPR009318">
    <property type="entry name" value="Gustatory_rcpt"/>
</dbReference>
<keyword evidence="7" id="KW-0675">Receptor</keyword>
<keyword evidence="6 8" id="KW-0472">Membrane</keyword>